<name>A0A1I6E4W9_9FIRM</name>
<dbReference type="RefSeq" id="WP_207545195.1">
    <property type="nucleotide sequence ID" value="NZ_FOYM01000026.1"/>
</dbReference>
<dbReference type="STRING" id="39060.SAMN05660706_1263"/>
<keyword evidence="3" id="KW-1185">Reference proteome</keyword>
<dbReference type="EMBL" id="FOYM01000026">
    <property type="protein sequence ID" value="SFR12763.1"/>
    <property type="molecule type" value="Genomic_DNA"/>
</dbReference>
<reference evidence="3" key="1">
    <citation type="submission" date="2016-10" db="EMBL/GenBank/DDBJ databases">
        <authorList>
            <person name="Varghese N."/>
            <person name="Submissions S."/>
        </authorList>
    </citation>
    <scope>NUCLEOTIDE SEQUENCE [LARGE SCALE GENOMIC DNA]</scope>
    <source>
        <strain evidence="3">DSM 3669</strain>
    </source>
</reference>
<evidence type="ECO:0000256" key="1">
    <source>
        <dbReference type="SAM" id="MobiDB-lite"/>
    </source>
</evidence>
<dbReference type="AlphaFoldDB" id="A0A1I6E4W9"/>
<feature type="compositionally biased region" description="Low complexity" evidence="1">
    <location>
        <begin position="1"/>
        <end position="12"/>
    </location>
</feature>
<dbReference type="InterPro" id="IPR020256">
    <property type="entry name" value="Spore_coat_CotJA"/>
</dbReference>
<evidence type="ECO:0000313" key="2">
    <source>
        <dbReference type="EMBL" id="SFR12763.1"/>
    </source>
</evidence>
<proteinExistence type="predicted"/>
<gene>
    <name evidence="2" type="ORF">SAMN05660706_1263</name>
</gene>
<feature type="compositionally biased region" description="Polar residues" evidence="1">
    <location>
        <begin position="13"/>
        <end position="25"/>
    </location>
</feature>
<dbReference type="Pfam" id="PF11007">
    <property type="entry name" value="CotJA"/>
    <property type="match status" value="1"/>
</dbReference>
<evidence type="ECO:0000313" key="3">
    <source>
        <dbReference type="Proteomes" id="UP000199584"/>
    </source>
</evidence>
<organism evidence="2 3">
    <name type="scientific">Desulfoscipio geothermicus DSM 3669</name>
    <dbReference type="NCBI Taxonomy" id="1121426"/>
    <lineage>
        <taxon>Bacteria</taxon>
        <taxon>Bacillati</taxon>
        <taxon>Bacillota</taxon>
        <taxon>Clostridia</taxon>
        <taxon>Eubacteriales</taxon>
        <taxon>Desulfallaceae</taxon>
        <taxon>Desulfoscipio</taxon>
    </lineage>
</organism>
<sequence>MSNNSPKSPNPNQVQAVSNQKTENLQGYYPGQPYPGMELARAYIPIQRLGTVYPPARALEVGTLFPDLYRPYPY</sequence>
<accession>A0A1I6E4W9</accession>
<dbReference type="Proteomes" id="UP000199584">
    <property type="component" value="Unassembled WGS sequence"/>
</dbReference>
<feature type="region of interest" description="Disordered" evidence="1">
    <location>
        <begin position="1"/>
        <end position="30"/>
    </location>
</feature>
<protein>
    <submittedName>
        <fullName evidence="2">Spore coat associated protein JA (CotJA)</fullName>
    </submittedName>
</protein>